<dbReference type="EC" id="1.8.4.10" evidence="4"/>
<feature type="binding site" evidence="4">
    <location>
        <position position="131"/>
    </location>
    <ligand>
        <name>[4Fe-4S] cluster</name>
        <dbReference type="ChEBI" id="CHEBI:49883"/>
    </ligand>
</feature>
<feature type="binding site" evidence="4">
    <location>
        <position position="216"/>
    </location>
    <ligand>
        <name>[4Fe-4S] cluster</name>
        <dbReference type="ChEBI" id="CHEBI:49883"/>
    </ligand>
</feature>
<dbReference type="InterPro" id="IPR004511">
    <property type="entry name" value="PAPS/APS_Rdtase"/>
</dbReference>
<feature type="binding site" evidence="4">
    <location>
        <position position="213"/>
    </location>
    <ligand>
        <name>[4Fe-4S] cluster</name>
        <dbReference type="ChEBI" id="CHEBI:49883"/>
    </ligand>
</feature>
<keyword evidence="4" id="KW-0963">Cytoplasm</keyword>
<keyword evidence="7" id="KW-1185">Reference proteome</keyword>
<organism evidence="6 7">
    <name type="scientific">Ponticaulis profundi</name>
    <dbReference type="NCBI Taxonomy" id="2665222"/>
    <lineage>
        <taxon>Bacteria</taxon>
        <taxon>Pseudomonadati</taxon>
        <taxon>Pseudomonadota</taxon>
        <taxon>Alphaproteobacteria</taxon>
        <taxon>Hyphomonadales</taxon>
        <taxon>Hyphomonadaceae</taxon>
        <taxon>Ponticaulis</taxon>
    </lineage>
</organism>
<dbReference type="RefSeq" id="WP_377381980.1">
    <property type="nucleotide sequence ID" value="NZ_JBHSSW010000066.1"/>
</dbReference>
<comment type="cofactor">
    <cofactor evidence="4">
        <name>[4Fe-4S] cluster</name>
        <dbReference type="ChEBI" id="CHEBI:49883"/>
    </cofactor>
    <text evidence="4">Binds 1 [4Fe-4S] cluster per subunit.</text>
</comment>
<keyword evidence="2 4" id="KW-0560">Oxidoreductase</keyword>
<evidence type="ECO:0000259" key="5">
    <source>
        <dbReference type="Pfam" id="PF01507"/>
    </source>
</evidence>
<keyword evidence="4" id="KW-0411">Iron-sulfur</keyword>
<dbReference type="Pfam" id="PF01507">
    <property type="entry name" value="PAPS_reduct"/>
    <property type="match status" value="1"/>
</dbReference>
<dbReference type="NCBIfam" id="NF002537">
    <property type="entry name" value="PRK02090.1"/>
    <property type="match status" value="1"/>
</dbReference>
<proteinExistence type="inferred from homology"/>
<keyword evidence="4" id="KW-0479">Metal-binding</keyword>
<dbReference type="InterPro" id="IPR002500">
    <property type="entry name" value="PAPS_reduct_dom"/>
</dbReference>
<comment type="caution">
    <text evidence="6">The sequence shown here is derived from an EMBL/GenBank/DDBJ whole genome shotgun (WGS) entry which is preliminary data.</text>
</comment>
<comment type="pathway">
    <text evidence="3 4">Sulfur metabolism; hydrogen sulfide biosynthesis; sulfite from sulfate.</text>
</comment>
<dbReference type="HAMAP" id="MF_00063">
    <property type="entry name" value="CysH"/>
    <property type="match status" value="1"/>
</dbReference>
<feature type="domain" description="Phosphoadenosine phosphosulphate reductase" evidence="5">
    <location>
        <begin position="50"/>
        <end position="219"/>
    </location>
</feature>
<dbReference type="PIRSF" id="PIRSF000857">
    <property type="entry name" value="PAPS_reductase"/>
    <property type="match status" value="1"/>
</dbReference>
<comment type="catalytic activity">
    <reaction evidence="4">
        <text>[thioredoxin]-disulfide + sulfite + AMP + 2 H(+) = adenosine 5'-phosphosulfate + [thioredoxin]-dithiol</text>
        <dbReference type="Rhea" id="RHEA:21976"/>
        <dbReference type="Rhea" id="RHEA-COMP:10698"/>
        <dbReference type="Rhea" id="RHEA-COMP:10700"/>
        <dbReference type="ChEBI" id="CHEBI:15378"/>
        <dbReference type="ChEBI" id="CHEBI:17359"/>
        <dbReference type="ChEBI" id="CHEBI:29950"/>
        <dbReference type="ChEBI" id="CHEBI:50058"/>
        <dbReference type="ChEBI" id="CHEBI:58243"/>
        <dbReference type="ChEBI" id="CHEBI:456215"/>
        <dbReference type="EC" id="1.8.4.10"/>
    </reaction>
</comment>
<gene>
    <name evidence="4" type="primary">cysH</name>
    <name evidence="6" type="ORF">ACFQDM_18570</name>
</gene>
<dbReference type="GO" id="GO:0004604">
    <property type="term" value="F:phosphoadenylyl-sulfate reductase (thioredoxin) activity"/>
    <property type="evidence" value="ECO:0007669"/>
    <property type="project" value="UniProtKB-EC"/>
</dbReference>
<feature type="binding site" evidence="4">
    <location>
        <position position="132"/>
    </location>
    <ligand>
        <name>[4Fe-4S] cluster</name>
        <dbReference type="ChEBI" id="CHEBI:49883"/>
    </ligand>
</feature>
<feature type="active site" description="Nucleophile; cysteine thiosulfonate intermediate" evidence="4">
    <location>
        <position position="239"/>
    </location>
</feature>
<name>A0ABW1SEY2_9PROT</name>
<dbReference type="PANTHER" id="PTHR46509">
    <property type="entry name" value="PHOSPHOADENOSINE PHOSPHOSULFATE REDUCTASE"/>
    <property type="match status" value="1"/>
</dbReference>
<evidence type="ECO:0000256" key="2">
    <source>
        <dbReference type="ARBA" id="ARBA00023002"/>
    </source>
</evidence>
<comment type="similarity">
    <text evidence="1 4">Belongs to the PAPS reductase family. CysH subfamily.</text>
</comment>
<sequence>MSALAEAKTDIQESERDTVGEVARLNARWRTIQAERVLKLALLEEFPGHIAVSSSFGTEAAVLLHLVSRVYRATPIFFLDTEKHFPETLEYRDQLIEFLGLRDVRILKPVESEVAAEDPRGDLFGLDYDACCALRKTRPLEYALEGFDAWITGRKRYQNDDREDLPIFEADTNGKVKVNPLANWSPTDIQTYFNEHGLPRHPLEAQGYKSIGCATCTTPVAEGEDPRAGRWRDSEKTECGIHVTEDGKVIRTRLIDNR</sequence>
<dbReference type="Proteomes" id="UP001596303">
    <property type="component" value="Unassembled WGS sequence"/>
</dbReference>
<comment type="subcellular location">
    <subcellularLocation>
        <location evidence="4">Cytoplasm</location>
    </subcellularLocation>
</comment>
<dbReference type="NCBIfam" id="TIGR00434">
    <property type="entry name" value="cysH"/>
    <property type="match status" value="1"/>
</dbReference>
<dbReference type="EMBL" id="JBHSSW010000066">
    <property type="protein sequence ID" value="MFC6200083.1"/>
    <property type="molecule type" value="Genomic_DNA"/>
</dbReference>
<keyword evidence="4" id="KW-0408">Iron</keyword>
<protein>
    <recommendedName>
        <fullName evidence="4">Adenosine 5'-phosphosulfate reductase</fullName>
        <shortName evidence="4">APS reductase</shortName>
        <ecNumber evidence="4">1.8.4.10</ecNumber>
    </recommendedName>
    <alternativeName>
        <fullName evidence="4">5'-adenylylsulfate reductase</fullName>
    </alternativeName>
    <alternativeName>
        <fullName evidence="4">Thioredoxin-dependent 5'-adenylylsulfate reductase</fullName>
    </alternativeName>
</protein>
<dbReference type="InterPro" id="IPR014729">
    <property type="entry name" value="Rossmann-like_a/b/a_fold"/>
</dbReference>
<dbReference type="CDD" id="cd23945">
    <property type="entry name" value="PAPS_reductase"/>
    <property type="match status" value="1"/>
</dbReference>
<dbReference type="PANTHER" id="PTHR46509:SF1">
    <property type="entry name" value="PHOSPHOADENOSINE PHOSPHOSULFATE REDUCTASE"/>
    <property type="match status" value="1"/>
</dbReference>
<evidence type="ECO:0000256" key="4">
    <source>
        <dbReference type="HAMAP-Rule" id="MF_00063"/>
    </source>
</evidence>
<comment type="function">
    <text evidence="4">Catalyzes the formation of sulfite from adenosine 5'-phosphosulfate (APS) using thioredoxin as an electron donor.</text>
</comment>
<evidence type="ECO:0000256" key="1">
    <source>
        <dbReference type="ARBA" id="ARBA00009732"/>
    </source>
</evidence>
<dbReference type="SUPFAM" id="SSF52402">
    <property type="entry name" value="Adenine nucleotide alpha hydrolases-like"/>
    <property type="match status" value="1"/>
</dbReference>
<dbReference type="Gene3D" id="3.40.50.620">
    <property type="entry name" value="HUPs"/>
    <property type="match status" value="1"/>
</dbReference>
<reference evidence="7" key="1">
    <citation type="journal article" date="2019" name="Int. J. Syst. Evol. Microbiol.">
        <title>The Global Catalogue of Microorganisms (GCM) 10K type strain sequencing project: providing services to taxonomists for standard genome sequencing and annotation.</title>
        <authorList>
            <consortium name="The Broad Institute Genomics Platform"/>
            <consortium name="The Broad Institute Genome Sequencing Center for Infectious Disease"/>
            <person name="Wu L."/>
            <person name="Ma J."/>
        </authorList>
    </citation>
    <scope>NUCLEOTIDE SEQUENCE [LARGE SCALE GENOMIC DNA]</scope>
    <source>
        <strain evidence="7">CGMCC-1.15741</strain>
    </source>
</reference>
<evidence type="ECO:0000256" key="3">
    <source>
        <dbReference type="ARBA" id="ARBA00024327"/>
    </source>
</evidence>
<evidence type="ECO:0000313" key="7">
    <source>
        <dbReference type="Proteomes" id="UP001596303"/>
    </source>
</evidence>
<accession>A0ABW1SEY2</accession>
<evidence type="ECO:0000313" key="6">
    <source>
        <dbReference type="EMBL" id="MFC6200083.1"/>
    </source>
</evidence>